<dbReference type="PANTHER" id="PTHR36091:SF2">
    <property type="entry name" value="AMINOGLYCOSIDE PHOSPHOTRANSFERASE DOMAIN-CONTAINING PROTEIN"/>
    <property type="match status" value="1"/>
</dbReference>
<evidence type="ECO:0000259" key="2">
    <source>
        <dbReference type="Pfam" id="PF01636"/>
    </source>
</evidence>
<evidence type="ECO:0000313" key="3">
    <source>
        <dbReference type="EMBL" id="KAL2801158.1"/>
    </source>
</evidence>
<dbReference type="InterPro" id="IPR002575">
    <property type="entry name" value="Aminoglycoside_PTrfase"/>
</dbReference>
<organism evidence="3 4">
    <name type="scientific">Aspergillus keveii</name>
    <dbReference type="NCBI Taxonomy" id="714993"/>
    <lineage>
        <taxon>Eukaryota</taxon>
        <taxon>Fungi</taxon>
        <taxon>Dikarya</taxon>
        <taxon>Ascomycota</taxon>
        <taxon>Pezizomycotina</taxon>
        <taxon>Eurotiomycetes</taxon>
        <taxon>Eurotiomycetidae</taxon>
        <taxon>Eurotiales</taxon>
        <taxon>Aspergillaceae</taxon>
        <taxon>Aspergillus</taxon>
        <taxon>Aspergillus subgen. Nidulantes</taxon>
    </lineage>
</organism>
<protein>
    <submittedName>
        <fullName evidence="3">Kinase-like protein</fullName>
    </submittedName>
</protein>
<evidence type="ECO:0000313" key="4">
    <source>
        <dbReference type="Proteomes" id="UP001610563"/>
    </source>
</evidence>
<sequence>MMSPISGNDELFEYTLGRFLFNEELRRSERRIQFDMDALARAACHSVGRCLSGVVSITKLAEGAEAATPALLRAHGVPVPKVLTYSPDKTNAVGAEYIILEKLEGIPLSGQWFFMDTKTRVKLMKQIVDLESRFMSISFPASGSLYRRHDVDNSHRFIPVSDDIVVGPTAQHEWWYQERASLEVDRGNTFSACFEAPAKREIEFCKRFGKPCLLVERYLRELHQFHSQSPIPYQHLLANYLKLAPYLDVPPDHRMSRPTLRHPDFSPNNILVNTSSDMVGVIDWQHAVILPLCLCAEIPNHFQNWGDPLSETLYKPEVKLPEGFEQLSPEEQETVRETMRRRIVHFYYAALTMKSLPDHFDAIRSETLMLRAKLFHHAQAPWEGDSVSLKYAVSQVLKNWPMSLDEGAQTTSVECPVQFSEEEIQKCSEDYHQEQERLQELGEMRDLIGTDALGWVPDEAELEGCRAVIQSIKDGLMAHSSTEMEKAAIISHFPFDDHEENT</sequence>
<dbReference type="InterPro" id="IPR051035">
    <property type="entry name" value="Mito_inheritance_9"/>
</dbReference>
<dbReference type="Gene3D" id="3.90.1200.10">
    <property type="match status" value="1"/>
</dbReference>
<name>A0ABR4GQ06_9EURO</name>
<dbReference type="EMBL" id="JBFTWV010000001">
    <property type="protein sequence ID" value="KAL2801158.1"/>
    <property type="molecule type" value="Genomic_DNA"/>
</dbReference>
<dbReference type="PANTHER" id="PTHR36091">
    <property type="entry name" value="ALTERED INHERITANCE OF MITOCHONDRIA PROTEIN 9, MITOCHONDRIAL"/>
    <property type="match status" value="1"/>
</dbReference>
<feature type="coiled-coil region" evidence="1">
    <location>
        <begin position="417"/>
        <end position="444"/>
    </location>
</feature>
<accession>A0ABR4GQ06</accession>
<comment type="caution">
    <text evidence="3">The sequence shown here is derived from an EMBL/GenBank/DDBJ whole genome shotgun (WGS) entry which is preliminary data.</text>
</comment>
<evidence type="ECO:0000256" key="1">
    <source>
        <dbReference type="SAM" id="Coils"/>
    </source>
</evidence>
<dbReference type="SUPFAM" id="SSF56112">
    <property type="entry name" value="Protein kinase-like (PK-like)"/>
    <property type="match status" value="1"/>
</dbReference>
<keyword evidence="4" id="KW-1185">Reference proteome</keyword>
<proteinExistence type="predicted"/>
<feature type="domain" description="Aminoglycoside phosphotransferase" evidence="2">
    <location>
        <begin position="65"/>
        <end position="289"/>
    </location>
</feature>
<dbReference type="Proteomes" id="UP001610563">
    <property type="component" value="Unassembled WGS sequence"/>
</dbReference>
<gene>
    <name evidence="3" type="ORF">BJX66DRAFT_346055</name>
</gene>
<dbReference type="Pfam" id="PF01636">
    <property type="entry name" value="APH"/>
    <property type="match status" value="1"/>
</dbReference>
<reference evidence="3 4" key="1">
    <citation type="submission" date="2024-07" db="EMBL/GenBank/DDBJ databases">
        <title>Section-level genome sequencing and comparative genomics of Aspergillus sections Usti and Cavernicolus.</title>
        <authorList>
            <consortium name="Lawrence Berkeley National Laboratory"/>
            <person name="Nybo J.L."/>
            <person name="Vesth T.C."/>
            <person name="Theobald S."/>
            <person name="Frisvad J.C."/>
            <person name="Larsen T.O."/>
            <person name="Kjaerboelling I."/>
            <person name="Rothschild-Mancinelli K."/>
            <person name="Lyhne E.K."/>
            <person name="Kogle M.E."/>
            <person name="Barry K."/>
            <person name="Clum A."/>
            <person name="Na H."/>
            <person name="Ledsgaard L."/>
            <person name="Lin J."/>
            <person name="Lipzen A."/>
            <person name="Kuo A."/>
            <person name="Riley R."/>
            <person name="Mondo S."/>
            <person name="Labutti K."/>
            <person name="Haridas S."/>
            <person name="Pangalinan J."/>
            <person name="Salamov A.A."/>
            <person name="Simmons B.A."/>
            <person name="Magnuson J.K."/>
            <person name="Chen J."/>
            <person name="Drula E."/>
            <person name="Henrissat B."/>
            <person name="Wiebenga A."/>
            <person name="Lubbers R.J."/>
            <person name="Gomes A.C."/>
            <person name="Makela M.R."/>
            <person name="Stajich J."/>
            <person name="Grigoriev I.V."/>
            <person name="Mortensen U.H."/>
            <person name="De Vries R.P."/>
            <person name="Baker S.E."/>
            <person name="Andersen M.R."/>
        </authorList>
    </citation>
    <scope>NUCLEOTIDE SEQUENCE [LARGE SCALE GENOMIC DNA]</scope>
    <source>
        <strain evidence="3 4">CBS 209.92</strain>
    </source>
</reference>
<keyword evidence="1" id="KW-0175">Coiled coil</keyword>
<dbReference type="InterPro" id="IPR011009">
    <property type="entry name" value="Kinase-like_dom_sf"/>
</dbReference>